<dbReference type="InterPro" id="IPR050950">
    <property type="entry name" value="HTH-type_LysR_regulators"/>
</dbReference>
<sequence length="308" mass="34304">MDIRHLTYFLETARLKSFTRAAESLYVSQPAVSKAIRQLEEELGATLLDRVGRRVEVTDAGRVVMEQAKAITQSFSNLSAQLGDLAELKRGHIRIGLPPMVGSSFFPKVIGAFHDRYPDVTLQVFEDGAKKVEADVAEGVLDIGVVVLPLSFDVFDSFQFAEERLNLVVPASHALAGAPSAKLGELAQENFVFFREDFTLHDRIINECLQAGFQPRIVYESSQWDLISEMVAAGLGVALLPETICRQASGKSVAVVPLEQPAIWWRLGVIWRKDRYQSYAAREWIAFTREWLGGTPIEERGRLGRRGG</sequence>
<feature type="domain" description="HTH lysR-type" evidence="5">
    <location>
        <begin position="1"/>
        <end position="58"/>
    </location>
</feature>
<dbReference type="GO" id="GO:0003700">
    <property type="term" value="F:DNA-binding transcription factor activity"/>
    <property type="evidence" value="ECO:0007669"/>
    <property type="project" value="InterPro"/>
</dbReference>
<dbReference type="PRINTS" id="PR00039">
    <property type="entry name" value="HTHLYSR"/>
</dbReference>
<dbReference type="KEGG" id="saca:FFV09_08960"/>
<dbReference type="Pfam" id="PF00126">
    <property type="entry name" value="HTH_1"/>
    <property type="match status" value="1"/>
</dbReference>
<dbReference type="InterPro" id="IPR000847">
    <property type="entry name" value="LysR_HTH_N"/>
</dbReference>
<evidence type="ECO:0000313" key="7">
    <source>
        <dbReference type="Proteomes" id="UP000316968"/>
    </source>
</evidence>
<gene>
    <name evidence="6" type="ORF">FFV09_08960</name>
</gene>
<dbReference type="Proteomes" id="UP000316968">
    <property type="component" value="Chromosome"/>
</dbReference>
<dbReference type="FunFam" id="1.10.10.10:FF:000001">
    <property type="entry name" value="LysR family transcriptional regulator"/>
    <property type="match status" value="1"/>
</dbReference>
<dbReference type="Gene3D" id="1.10.10.10">
    <property type="entry name" value="Winged helix-like DNA-binding domain superfamily/Winged helix DNA-binding domain"/>
    <property type="match status" value="1"/>
</dbReference>
<dbReference type="InterPro" id="IPR036388">
    <property type="entry name" value="WH-like_DNA-bd_sf"/>
</dbReference>
<dbReference type="OrthoDB" id="9803735at2"/>
<evidence type="ECO:0000259" key="5">
    <source>
        <dbReference type="PROSITE" id="PS50931"/>
    </source>
</evidence>
<organism evidence="6 7">
    <name type="scientific">Saccharibacillus brassicae</name>
    <dbReference type="NCBI Taxonomy" id="2583377"/>
    <lineage>
        <taxon>Bacteria</taxon>
        <taxon>Bacillati</taxon>
        <taxon>Bacillota</taxon>
        <taxon>Bacilli</taxon>
        <taxon>Bacillales</taxon>
        <taxon>Paenibacillaceae</taxon>
        <taxon>Saccharibacillus</taxon>
    </lineage>
</organism>
<dbReference type="SUPFAM" id="SSF46785">
    <property type="entry name" value="Winged helix' DNA-binding domain"/>
    <property type="match status" value="1"/>
</dbReference>
<comment type="similarity">
    <text evidence="1">Belongs to the LysR transcriptional regulatory family.</text>
</comment>
<dbReference type="InterPro" id="IPR036390">
    <property type="entry name" value="WH_DNA-bd_sf"/>
</dbReference>
<evidence type="ECO:0000256" key="1">
    <source>
        <dbReference type="ARBA" id="ARBA00009437"/>
    </source>
</evidence>
<dbReference type="InterPro" id="IPR005119">
    <property type="entry name" value="LysR_subst-bd"/>
</dbReference>
<evidence type="ECO:0000313" key="6">
    <source>
        <dbReference type="EMBL" id="QDH23710.1"/>
    </source>
</evidence>
<evidence type="ECO:0000256" key="4">
    <source>
        <dbReference type="ARBA" id="ARBA00023163"/>
    </source>
</evidence>
<evidence type="ECO:0000256" key="2">
    <source>
        <dbReference type="ARBA" id="ARBA00023015"/>
    </source>
</evidence>
<dbReference type="CDD" id="cd08438">
    <property type="entry name" value="PBP2_CidR"/>
    <property type="match status" value="1"/>
</dbReference>
<keyword evidence="2" id="KW-0805">Transcription regulation</keyword>
<dbReference type="AlphaFoldDB" id="A0A4Y6V4V2"/>
<keyword evidence="3" id="KW-0238">DNA-binding</keyword>
<reference evidence="6 7" key="1">
    <citation type="submission" date="2019-06" db="EMBL/GenBank/DDBJ databases">
        <title>Saccharibacillus brassicae sp. nov., an endophytic bacterium isolated from Chinese cabbage seeds (Brassica pekinensis).</title>
        <authorList>
            <person name="Jiang L."/>
            <person name="Lee J."/>
            <person name="Kim S.W."/>
        </authorList>
    </citation>
    <scope>NUCLEOTIDE SEQUENCE [LARGE SCALE GENOMIC DNA]</scope>
    <source>
        <strain evidence="7">KCTC 43072 / ATSA2</strain>
    </source>
</reference>
<keyword evidence="7" id="KW-1185">Reference proteome</keyword>
<evidence type="ECO:0000256" key="3">
    <source>
        <dbReference type="ARBA" id="ARBA00023125"/>
    </source>
</evidence>
<dbReference type="EMBL" id="CP041217">
    <property type="protein sequence ID" value="QDH23710.1"/>
    <property type="molecule type" value="Genomic_DNA"/>
</dbReference>
<dbReference type="PANTHER" id="PTHR30419">
    <property type="entry name" value="HTH-TYPE TRANSCRIPTIONAL REGULATOR YBHD"/>
    <property type="match status" value="1"/>
</dbReference>
<dbReference type="PANTHER" id="PTHR30419:SF8">
    <property type="entry name" value="NITROGEN ASSIMILATION TRANSCRIPTIONAL ACTIVATOR-RELATED"/>
    <property type="match status" value="1"/>
</dbReference>
<dbReference type="PROSITE" id="PS50931">
    <property type="entry name" value="HTH_LYSR"/>
    <property type="match status" value="1"/>
</dbReference>
<proteinExistence type="inferred from homology"/>
<dbReference type="GO" id="GO:0003677">
    <property type="term" value="F:DNA binding"/>
    <property type="evidence" value="ECO:0007669"/>
    <property type="project" value="UniProtKB-KW"/>
</dbReference>
<dbReference type="SUPFAM" id="SSF53850">
    <property type="entry name" value="Periplasmic binding protein-like II"/>
    <property type="match status" value="1"/>
</dbReference>
<dbReference type="NCBIfam" id="NF047520">
    <property type="entry name" value="trans_act_CidR"/>
    <property type="match status" value="1"/>
</dbReference>
<dbReference type="Gene3D" id="3.40.190.290">
    <property type="match status" value="1"/>
</dbReference>
<accession>A0A4Y6V4V2</accession>
<keyword evidence="4" id="KW-0804">Transcription</keyword>
<dbReference type="RefSeq" id="WP_141450403.1">
    <property type="nucleotide sequence ID" value="NZ_CP041217.1"/>
</dbReference>
<protein>
    <submittedName>
        <fullName evidence="6">LysR family transcriptional regulator</fullName>
    </submittedName>
</protein>
<dbReference type="GO" id="GO:0005829">
    <property type="term" value="C:cytosol"/>
    <property type="evidence" value="ECO:0007669"/>
    <property type="project" value="TreeGrafter"/>
</dbReference>
<name>A0A4Y6V4V2_SACBS</name>
<dbReference type="Pfam" id="PF03466">
    <property type="entry name" value="LysR_substrate"/>
    <property type="match status" value="1"/>
</dbReference>